<feature type="active site" description="Proton acceptor" evidence="8">
    <location>
        <position position="2766"/>
    </location>
</feature>
<organism evidence="14 15">
    <name type="scientific">Colletotrichum orchidophilum</name>
    <dbReference type="NCBI Taxonomy" id="1209926"/>
    <lineage>
        <taxon>Eukaryota</taxon>
        <taxon>Fungi</taxon>
        <taxon>Dikarya</taxon>
        <taxon>Ascomycota</taxon>
        <taxon>Pezizomycotina</taxon>
        <taxon>Sordariomycetes</taxon>
        <taxon>Hypocreomycetidae</taxon>
        <taxon>Glomerellales</taxon>
        <taxon>Glomerellaceae</taxon>
        <taxon>Colletotrichum</taxon>
    </lineage>
</organism>
<dbReference type="GO" id="GO:0016491">
    <property type="term" value="F:oxidoreductase activity"/>
    <property type="evidence" value="ECO:0007669"/>
    <property type="project" value="UniProtKB-KW"/>
</dbReference>
<dbReference type="FunFam" id="3.40.50.720:FF:000209">
    <property type="entry name" value="Polyketide synthase Pks12"/>
    <property type="match status" value="1"/>
</dbReference>
<dbReference type="SMART" id="SM00829">
    <property type="entry name" value="PKS_ER"/>
    <property type="match status" value="1"/>
</dbReference>
<dbReference type="Gene3D" id="3.40.366.10">
    <property type="entry name" value="Malonyl-Coenzyme A Acyl Carrier Protein, domain 2"/>
    <property type="match status" value="1"/>
</dbReference>
<gene>
    <name evidence="14" type="ORF">CORC01_11945</name>
</gene>
<dbReference type="InterPro" id="IPR049551">
    <property type="entry name" value="PKS_DH_C"/>
</dbReference>
<evidence type="ECO:0000313" key="15">
    <source>
        <dbReference type="Proteomes" id="UP000176998"/>
    </source>
</evidence>
<evidence type="ECO:0000256" key="4">
    <source>
        <dbReference type="ARBA" id="ARBA00022679"/>
    </source>
</evidence>
<proteinExistence type="inferred from homology"/>
<dbReference type="GO" id="GO:0044550">
    <property type="term" value="P:secondary metabolite biosynthetic process"/>
    <property type="evidence" value="ECO:0007669"/>
    <property type="project" value="TreeGrafter"/>
</dbReference>
<dbReference type="SMART" id="SM00826">
    <property type="entry name" value="PKS_DH"/>
    <property type="match status" value="1"/>
</dbReference>
<dbReference type="InterPro" id="IPR039551">
    <property type="entry name" value="Cho/carn_acyl_trans"/>
</dbReference>
<dbReference type="STRING" id="1209926.A0A1G4AU79"/>
<feature type="region of interest" description="C-terminal hotdog fold" evidence="9">
    <location>
        <begin position="1142"/>
        <end position="1298"/>
    </location>
</feature>
<dbReference type="InterPro" id="IPR036291">
    <property type="entry name" value="NAD(P)-bd_dom_sf"/>
</dbReference>
<dbReference type="InterPro" id="IPR014031">
    <property type="entry name" value="Ketoacyl_synth_C"/>
</dbReference>
<dbReference type="PANTHER" id="PTHR43775:SF22">
    <property type="entry name" value="SYNTHASE, PUTATIVE (JCVI)-RELATED"/>
    <property type="match status" value="1"/>
</dbReference>
<dbReference type="InterPro" id="IPR016036">
    <property type="entry name" value="Malonyl_transacylase_ACP-bd"/>
</dbReference>
<dbReference type="CDD" id="cd05195">
    <property type="entry name" value="enoyl_red"/>
    <property type="match status" value="1"/>
</dbReference>
<feature type="domain" description="PKS/mFAS DH" evidence="13">
    <location>
        <begin position="973"/>
        <end position="1298"/>
    </location>
</feature>
<dbReference type="SMART" id="SM00825">
    <property type="entry name" value="PKS_KS"/>
    <property type="match status" value="1"/>
</dbReference>
<dbReference type="InterPro" id="IPR016035">
    <property type="entry name" value="Acyl_Trfase/lysoPLipase"/>
</dbReference>
<dbReference type="Gene3D" id="3.40.47.10">
    <property type="match status" value="1"/>
</dbReference>
<dbReference type="PROSITE" id="PS00440">
    <property type="entry name" value="ACYLTRANSF_C_2"/>
    <property type="match status" value="1"/>
</dbReference>
<dbReference type="InterPro" id="IPR020843">
    <property type="entry name" value="ER"/>
</dbReference>
<dbReference type="InterPro" id="IPR001227">
    <property type="entry name" value="Ac_transferase_dom_sf"/>
</dbReference>
<dbReference type="GeneID" id="34565077"/>
<evidence type="ECO:0000259" key="12">
    <source>
        <dbReference type="PROSITE" id="PS52004"/>
    </source>
</evidence>
<dbReference type="Proteomes" id="UP000176998">
    <property type="component" value="Unassembled WGS sequence"/>
</dbReference>
<accession>A0A1G4AU79</accession>
<evidence type="ECO:0000256" key="3">
    <source>
        <dbReference type="ARBA" id="ARBA00022553"/>
    </source>
</evidence>
<dbReference type="Pfam" id="PF00698">
    <property type="entry name" value="Acyl_transf_1"/>
    <property type="match status" value="1"/>
</dbReference>
<dbReference type="InterPro" id="IPR042231">
    <property type="entry name" value="Cho/carn_acyl_trans_2"/>
</dbReference>
<feature type="region of interest" description="Disordered" evidence="10">
    <location>
        <begin position="448"/>
        <end position="501"/>
    </location>
</feature>
<dbReference type="Gene3D" id="3.40.50.150">
    <property type="entry name" value="Vaccinia Virus protein VP39"/>
    <property type="match status" value="1"/>
</dbReference>
<dbReference type="InterPro" id="IPR020806">
    <property type="entry name" value="PKS_PP-bd"/>
</dbReference>
<keyword evidence="2" id="KW-0596">Phosphopantetheine</keyword>
<evidence type="ECO:0000256" key="6">
    <source>
        <dbReference type="ARBA" id="ARBA00023268"/>
    </source>
</evidence>
<dbReference type="Pfam" id="PF16197">
    <property type="entry name" value="KAsynt_C_assoc"/>
    <property type="match status" value="1"/>
</dbReference>
<dbReference type="Gene3D" id="3.30.70.3290">
    <property type="match status" value="1"/>
</dbReference>
<dbReference type="Pfam" id="PF21089">
    <property type="entry name" value="PKS_DH_N"/>
    <property type="match status" value="1"/>
</dbReference>
<dbReference type="Gene3D" id="3.30.559.70">
    <property type="entry name" value="Choline/Carnitine o-acyltransferase, domain 2"/>
    <property type="match status" value="1"/>
</dbReference>
<reference evidence="14 15" key="1">
    <citation type="submission" date="2016-09" db="EMBL/GenBank/DDBJ databases">
        <authorList>
            <person name="Capua I."/>
            <person name="De Benedictis P."/>
            <person name="Joannis T."/>
            <person name="Lombin L.H."/>
            <person name="Cattoli G."/>
        </authorList>
    </citation>
    <scope>NUCLEOTIDE SEQUENCE [LARGE SCALE GENOMIC DNA]</scope>
    <source>
        <strain evidence="14 15">IMI 309357</strain>
    </source>
</reference>
<dbReference type="GO" id="GO:0031177">
    <property type="term" value="F:phosphopantetheine binding"/>
    <property type="evidence" value="ECO:0007669"/>
    <property type="project" value="InterPro"/>
</dbReference>
<dbReference type="InterPro" id="IPR020807">
    <property type="entry name" value="PKS_DH"/>
</dbReference>
<dbReference type="GO" id="GO:1901336">
    <property type="term" value="P:lactone biosynthetic process"/>
    <property type="evidence" value="ECO:0007669"/>
    <property type="project" value="UniProtKB-ARBA"/>
</dbReference>
<dbReference type="PROSITE" id="PS52004">
    <property type="entry name" value="KS3_2"/>
    <property type="match status" value="1"/>
</dbReference>
<name>A0A1G4AU79_9PEZI</name>
<keyword evidence="5" id="KW-0560">Oxidoreductase</keyword>
<dbReference type="Gene3D" id="3.90.180.10">
    <property type="entry name" value="Medium-chain alcohol dehydrogenases, catalytic domain"/>
    <property type="match status" value="1"/>
</dbReference>
<dbReference type="InterPro" id="IPR020841">
    <property type="entry name" value="PKS_Beta-ketoAc_synthase_dom"/>
</dbReference>
<dbReference type="OrthoDB" id="329835at2759"/>
<dbReference type="InterPro" id="IPR009081">
    <property type="entry name" value="PP-bd_ACP"/>
</dbReference>
<protein>
    <submittedName>
        <fullName evidence="14">Beta-ketoacyl synthase domain-containing protein</fullName>
    </submittedName>
</protein>
<dbReference type="SMART" id="SM00822">
    <property type="entry name" value="PKS_KR"/>
    <property type="match status" value="1"/>
</dbReference>
<dbReference type="SUPFAM" id="SSF50129">
    <property type="entry name" value="GroES-like"/>
    <property type="match status" value="1"/>
</dbReference>
<evidence type="ECO:0000256" key="9">
    <source>
        <dbReference type="PROSITE-ProRule" id="PRU01363"/>
    </source>
</evidence>
<dbReference type="Pfam" id="PF08240">
    <property type="entry name" value="ADH_N"/>
    <property type="match status" value="1"/>
</dbReference>
<dbReference type="RefSeq" id="XP_022469895.1">
    <property type="nucleotide sequence ID" value="XM_022623567.1"/>
</dbReference>
<dbReference type="PROSITE" id="PS52019">
    <property type="entry name" value="PKS_MFAS_DH"/>
    <property type="match status" value="1"/>
</dbReference>
<sequence length="3043" mass="336109">MTEPSPSPIAIIGMACRLPGGSDNPDKLWNMLSEGRSGWREIPEDRWNRDSFYHPDPEAKEAVNFKGLYFLDQDITAFDARFFNVHPHEAHCLDPQQRILLETTYEALENAGQTIAGIKGSDTSVHVGAYATDFERMGYKDTARTPKAHMIGTGIAILSNRISYVFDLNGPSSTVDTGCSGSMVALHQACHGLRARESKMAIVAGTQLVLTPDQIIPMSSVGMTNPDGKCYVFDSRGTGYARGEGVVTLILKRLDDAVKDGDKVHALVRNSGLNQDGKTVGLTLPNPIAQANLMRLVYKNAGLDPADTVYVEAHGTGTQAGDSAEISSIAEVFCPEGQREDGLYVGSIKSNIGHLEASSGVAGLLKAILILKHGAIPPNIDFVEPKPTLHLEERRVKVATEMIPLPDSTGHRRVSVNSFGYGGTNAHVILESLASYEKLNEVSALAKQNGTNGHTNGHTTKANGTNGYAGVKRTASDDQKANGLNEKDHGEHADTGTVNGKTDDIHGPQLFVLSARSETSLQTMVSNVQGWVSSHKDTSSLSNLAYTLSRRRSELQFRFSVAAATHDELITLLGQKPRITKAVSNFRSVFLFTGQGAQWHAMGRELTRDQPVFKGSMLQSEKILRQLGADWSLIEELSRDEESSRVAQAEISQPSTTAIQIALVDLLKSFNIFPNLVLGHSSGEIAAGYAAEALDHETALEISYRRGFMSQACARLISSKGAMMAVGLGEEDVGKYVEQTRTGLVCVACVNSPVSTTISGDDTAIDELKQILDEESIFNRKLKVDTAYHSHHMKKVAAEYFESIAHIRVHAPNPAIKFYSSVAVAHKTSGFDAQYWVDNLVSPVRFANALELLCRTELVGIEPAPLALFTEVGPHGALAGPVRQTIKGLDLAGFKSSYLSTLSRGRDAAITLLETAGKLFEFGYPVSLQETLGGNQSATLVDDLAPYPWDHSTSFLYESKLSKEHRFRAHPPHDLLGLRVPGTTNQEPTWRNLLGVGSLPWLSDHVVDGFAIYPASGYLSMAIEAVRQISIDRKIQGVISQVHLKNISFSKSIMIPERRTDGLTSDVEVLLTLRPTKHLTDRTWETFRIMALSPEDVWHEHCSGHIMLEWVAKEDEVEGFREESMTTSSRLKHLQDIIAACDTQLSGEDLYKNFTENGNVYGPTFAGIQSAQIGSHGAIAEIKIPDVESMMPRKHQQEHVIHPASLDTVFQLGIPLYRRNVGNGPVMPTSIDDLTINSGLSSTPGTRWVVCSTVSEKGFRFASIRIMVFEETTRGAPLVPVVDIRGGALRCIGEAPVDEKTLPFCRKMSYALEWQPDVDLAPLQHQPNQLVEYLQLLAFKQPRMKILELCAGSEADVALPFLQAIDRPEGLLLDRYAHCYADTQIKSLDQAKASLRKWIDRVDFKTLDISNDPAQQGFQEGSYDLIIASQTHQEPSSIDESLSNWRKLLKPRGRLVLAALPVQDGQKDAVVLPGVDWHARLEHHSFQKVVSDHDDPATGSRMIVAIANEEHSLPRGDLSSICIISQSQSDEQFASLTDSIMAQMTKQGFPCYLGDWSSEPVNIDAIHIVLDNAADPILGSPSADKFAQIVSLVTRAKNVLWLSCQESGADTHNPAKGMISGLARVVRRENSAMRFVTLDVQDDVLSSSEVLVSRISDIVKRSFATPISMSRSDEDEYTFRNGQLLIPRVHADAKFDDWVKRAIYAQGIEVGPFQRAERPLKLEVETPGLLSSLRFIDDETPSKSLQPFELELEARAYGVNFKDVFIAMGQMIPGVTMAGECAGVVRKVGSAIEDKFSVGDRVCGIFAEPFSSHPRIDGNFSCHLPESMPYSVGASIPVIFCTAYHCIVEVARLERGDTILIHAASGGVGQAAIQLAQKIGAEIFCTVGSSAKRQLLIETFNIPPDHIFSSRLRTFKQGILRLTENKGVNCVLNSLSGESLHDSFAVLAPLGTFVEIGKSDIYRKNEISMVPFDNSVTFAAVDLTVIARLKPTKMRETLEKVLSLFAEGILKPVAPITAMPMTDIEDAFRLIQSRKHTGKVVLVCDDQTQVKSTVARPKPLKLDKNGTYVISGGLGDLGRRIAKFLAAHGAGHVVTLSRRKLLEEDQLELEEELQALGAELHIIRCDITDRESVQSAAAECAEKLPRVRGVVHAGMVLRDHPFEIMSHDDYMTSIKPKVQGTQNLDDAFCAFDSLDFFIMLSSITAILGKSGQSNYAVGNAYQDAFSHSKKGSSCRYIALNLGAVDGSLAITSLPPAQQDAMQRGSVLMSFDEVFTVLTYAMSAQANEYDLHQLILGFDRKSMEAVHDEMALANPIFSQIPYLEKEGEPAKEAATDIGKLLQQATTPDEVKNIVVGGICQRFAMFTATPVEDISPDDSMESFGLDSLVAIELKNFLSRTFQATLQTSEVLDAVNILSLAKIIILRSKLVPKDTEAAVVEKEDVATAEKVSDLVIESAAPGANHNFHCCRASNTLHKMPLVDFDVMFEDYLEKSRMFFSVEDFKTLENDVAEFRKPGSIGRKFYSRLYEQAHDPEIENWQEKYFLQSMYLQRRMPLAPFNNFMAFHPLGEMGHTQAERAAMIASIAFQCKQDLEADRWEPMAYMFTANCTDLWQYIFNTARLPGVPFDRMAKFPSNDHMAVLYRGHIYKVELRDRDQNVSVETLTKTFNSLLNQQDLDDNWTSILGTDDRTSWTESRKALIELDETNKETVDMVEAAAFLVCLDDTEPAHAEARINNMMMLNGFNRWVDKSIAFVVCKNATSGTYVEHTMIDAMTLFAMQTAIVEGIMTYKPQREANGHINSVAATPREFTLRTTPALDARIQHVRQRFEDDISKFGYRDIVLSDFGKDILLNRHLPIKGVFDLMGLLANYYYYGYNAQSWEAVSMSHYHKGRPDIVQVNTPITAQFCIIADDQSVPAGKRFELMVEAANARNQIIKEAFTAGRCYQRTLRALELCAEEGEELPSLFKNPLYEQTVEPNQMFSNTDGLSPESCFIMQNPNRFWMTYYVTDAGAHFSVVTGKEEVIAWADCLQRASSVLKTLIDLV</sequence>
<dbReference type="InterPro" id="IPR050091">
    <property type="entry name" value="PKS_NRPS_Biosynth_Enz"/>
</dbReference>
<evidence type="ECO:0000256" key="5">
    <source>
        <dbReference type="ARBA" id="ARBA00023002"/>
    </source>
</evidence>
<dbReference type="InterPro" id="IPR016039">
    <property type="entry name" value="Thiolase-like"/>
</dbReference>
<dbReference type="InterPro" id="IPR013154">
    <property type="entry name" value="ADH-like_N"/>
</dbReference>
<dbReference type="SMART" id="SM00823">
    <property type="entry name" value="PKS_PP"/>
    <property type="match status" value="1"/>
</dbReference>
<comment type="similarity">
    <text evidence="1">Belongs to the carnitine/choline acetyltransferase family.</text>
</comment>
<dbReference type="Pfam" id="PF23114">
    <property type="entry name" value="NAD-bd_HRPKS_sdrA"/>
    <property type="match status" value="1"/>
</dbReference>
<dbReference type="PANTHER" id="PTHR43775">
    <property type="entry name" value="FATTY ACID SYNTHASE"/>
    <property type="match status" value="1"/>
</dbReference>
<dbReference type="Gene3D" id="3.10.129.110">
    <property type="entry name" value="Polyketide synthase dehydratase"/>
    <property type="match status" value="1"/>
</dbReference>
<evidence type="ECO:0000313" key="14">
    <source>
        <dbReference type="EMBL" id="OHE92727.1"/>
    </source>
</evidence>
<keyword evidence="6" id="KW-0511">Multifunctional enzyme</keyword>
<dbReference type="Pfam" id="PF02801">
    <property type="entry name" value="Ketoacyl-synt_C"/>
    <property type="match status" value="1"/>
</dbReference>
<dbReference type="Pfam" id="PF00755">
    <property type="entry name" value="Carn_acyltransf"/>
    <property type="match status" value="1"/>
</dbReference>
<dbReference type="SMART" id="SM00827">
    <property type="entry name" value="PKS_AT"/>
    <property type="match status" value="1"/>
</dbReference>
<dbReference type="InterPro" id="IPR049552">
    <property type="entry name" value="PKS_DH_N"/>
</dbReference>
<dbReference type="InterPro" id="IPR042104">
    <property type="entry name" value="PKS_dehydratase_sf"/>
</dbReference>
<keyword evidence="3" id="KW-0597">Phosphoprotein</keyword>
<dbReference type="SUPFAM" id="SSF51735">
    <property type="entry name" value="NAD(P)-binding Rossmann-fold domains"/>
    <property type="match status" value="2"/>
</dbReference>
<dbReference type="Pfam" id="PF13602">
    <property type="entry name" value="ADH_zinc_N_2"/>
    <property type="match status" value="1"/>
</dbReference>
<dbReference type="InterPro" id="IPR013968">
    <property type="entry name" value="PKS_KR"/>
</dbReference>
<feature type="region of interest" description="N-terminal hotdog fold" evidence="9">
    <location>
        <begin position="973"/>
        <end position="1113"/>
    </location>
</feature>
<dbReference type="Pfam" id="PF00109">
    <property type="entry name" value="ketoacyl-synt"/>
    <property type="match status" value="1"/>
</dbReference>
<dbReference type="InterPro" id="IPR049900">
    <property type="entry name" value="PKS_mFAS_DH"/>
</dbReference>
<keyword evidence="15" id="KW-1185">Reference proteome</keyword>
<dbReference type="GO" id="GO:0006633">
    <property type="term" value="P:fatty acid biosynthetic process"/>
    <property type="evidence" value="ECO:0007669"/>
    <property type="project" value="TreeGrafter"/>
</dbReference>
<dbReference type="Gene3D" id="3.30.559.10">
    <property type="entry name" value="Chloramphenicol acetyltransferase-like domain"/>
    <property type="match status" value="1"/>
</dbReference>
<dbReference type="SUPFAM" id="SSF55048">
    <property type="entry name" value="Probable ACP-binding domain of malonyl-CoA ACP transacylase"/>
    <property type="match status" value="1"/>
</dbReference>
<keyword evidence="4" id="KW-0808">Transferase</keyword>
<dbReference type="Pfam" id="PF22621">
    <property type="entry name" value="CurL-like_PKS_C"/>
    <property type="match status" value="1"/>
</dbReference>
<dbReference type="InterPro" id="IPR057326">
    <property type="entry name" value="KR_dom"/>
</dbReference>
<dbReference type="InterPro" id="IPR011032">
    <property type="entry name" value="GroES-like_sf"/>
</dbReference>
<dbReference type="InterPro" id="IPR032821">
    <property type="entry name" value="PKS_assoc"/>
</dbReference>
<evidence type="ECO:0000256" key="7">
    <source>
        <dbReference type="ARBA" id="ARBA00023315"/>
    </source>
</evidence>
<evidence type="ECO:0000256" key="2">
    <source>
        <dbReference type="ARBA" id="ARBA00022450"/>
    </source>
</evidence>
<dbReference type="SUPFAM" id="SSF52151">
    <property type="entry name" value="FabD/lysophospholipase-like"/>
    <property type="match status" value="1"/>
</dbReference>
<dbReference type="SUPFAM" id="SSF53901">
    <property type="entry name" value="Thiolase-like"/>
    <property type="match status" value="1"/>
</dbReference>
<comment type="caution">
    <text evidence="14">The sequence shown here is derived from an EMBL/GenBank/DDBJ whole genome shotgun (WGS) entry which is preliminary data.</text>
</comment>
<dbReference type="InterPro" id="IPR036736">
    <property type="entry name" value="ACP-like_sf"/>
</dbReference>
<dbReference type="Pfam" id="PF08659">
    <property type="entry name" value="KR"/>
    <property type="match status" value="1"/>
</dbReference>
<feature type="compositionally biased region" description="Low complexity" evidence="10">
    <location>
        <begin position="449"/>
        <end position="466"/>
    </location>
</feature>
<evidence type="ECO:0000259" key="13">
    <source>
        <dbReference type="PROSITE" id="PS52019"/>
    </source>
</evidence>
<evidence type="ECO:0000256" key="1">
    <source>
        <dbReference type="ARBA" id="ARBA00005232"/>
    </source>
</evidence>
<dbReference type="CDD" id="cd00833">
    <property type="entry name" value="PKS"/>
    <property type="match status" value="1"/>
</dbReference>
<feature type="active site" description="Proton donor; for dehydratase activity" evidence="9">
    <location>
        <position position="1207"/>
    </location>
</feature>
<feature type="compositionally biased region" description="Basic and acidic residues" evidence="10">
    <location>
        <begin position="474"/>
        <end position="494"/>
    </location>
</feature>
<dbReference type="SUPFAM" id="SSF47336">
    <property type="entry name" value="ACP-like"/>
    <property type="match status" value="1"/>
</dbReference>
<dbReference type="SUPFAM" id="SSF52777">
    <property type="entry name" value="CoA-dependent acyltransferases"/>
    <property type="match status" value="2"/>
</dbReference>
<keyword evidence="7" id="KW-0012">Acyltransferase</keyword>
<dbReference type="CDD" id="cd05274">
    <property type="entry name" value="KR_FAS_SDR_x"/>
    <property type="match status" value="1"/>
</dbReference>
<dbReference type="InterPro" id="IPR014030">
    <property type="entry name" value="Ketoacyl_synth_N"/>
</dbReference>
<dbReference type="InterPro" id="IPR023213">
    <property type="entry name" value="CAT-like_dom_sf"/>
</dbReference>
<dbReference type="InterPro" id="IPR014043">
    <property type="entry name" value="Acyl_transferase_dom"/>
</dbReference>
<feature type="domain" description="Carrier" evidence="11">
    <location>
        <begin position="2348"/>
        <end position="2425"/>
    </location>
</feature>
<dbReference type="Pfam" id="PF14765">
    <property type="entry name" value="PS-DH"/>
    <property type="match status" value="1"/>
</dbReference>
<evidence type="ECO:0000256" key="8">
    <source>
        <dbReference type="PIRSR" id="PIRSR600542-1"/>
    </source>
</evidence>
<dbReference type="InterPro" id="IPR029063">
    <property type="entry name" value="SAM-dependent_MTases_sf"/>
</dbReference>
<dbReference type="InterPro" id="IPR056501">
    <property type="entry name" value="NAD-bd_HRPKS_sdrA"/>
</dbReference>
<dbReference type="Gene3D" id="1.10.1200.10">
    <property type="entry name" value="ACP-like"/>
    <property type="match status" value="1"/>
</dbReference>
<evidence type="ECO:0000256" key="10">
    <source>
        <dbReference type="SAM" id="MobiDB-lite"/>
    </source>
</evidence>
<dbReference type="Pfam" id="PF23297">
    <property type="entry name" value="ACP_SdgA_C"/>
    <property type="match status" value="1"/>
</dbReference>
<dbReference type="SUPFAM" id="SSF53335">
    <property type="entry name" value="S-adenosyl-L-methionine-dependent methyltransferases"/>
    <property type="match status" value="1"/>
</dbReference>
<dbReference type="Gene3D" id="3.40.50.720">
    <property type="entry name" value="NAD(P)-binding Rossmann-like Domain"/>
    <property type="match status" value="1"/>
</dbReference>
<dbReference type="CDD" id="cd02440">
    <property type="entry name" value="AdoMet_MTases"/>
    <property type="match status" value="1"/>
</dbReference>
<dbReference type="GO" id="GO:0004312">
    <property type="term" value="F:fatty acid synthase activity"/>
    <property type="evidence" value="ECO:0007669"/>
    <property type="project" value="TreeGrafter"/>
</dbReference>
<feature type="active site" description="Proton acceptor; for dehydratase activity" evidence="9">
    <location>
        <position position="1005"/>
    </location>
</feature>
<dbReference type="EMBL" id="MJBS01000138">
    <property type="protein sequence ID" value="OHE92727.1"/>
    <property type="molecule type" value="Genomic_DNA"/>
</dbReference>
<feature type="domain" description="Ketosynthase family 3 (KS3)" evidence="12">
    <location>
        <begin position="6"/>
        <end position="432"/>
    </location>
</feature>
<dbReference type="PROSITE" id="PS50075">
    <property type="entry name" value="CARRIER"/>
    <property type="match status" value="1"/>
</dbReference>
<dbReference type="InterPro" id="IPR000542">
    <property type="entry name" value="Carn_acyl_trans"/>
</dbReference>
<evidence type="ECO:0000259" key="11">
    <source>
        <dbReference type="PROSITE" id="PS50075"/>
    </source>
</evidence>